<feature type="transmembrane region" description="Helical" evidence="9">
    <location>
        <begin position="49"/>
        <end position="67"/>
    </location>
</feature>
<keyword evidence="9" id="KW-0472">Membrane</keyword>
<keyword evidence="7" id="KW-0067">ATP-binding</keyword>
<dbReference type="InterPro" id="IPR036890">
    <property type="entry name" value="HATPase_C_sf"/>
</dbReference>
<dbReference type="RefSeq" id="WP_204059285.1">
    <property type="nucleotide sequence ID" value="NZ_BAAAGP010000021.1"/>
</dbReference>
<sequence>MTTAPLGGAPRPARRHPDGPSVLRLGLAVLFVLAQAGTRPGFGLSGTGLAVACLALTVAAATAAVALPSMRGDASGPAILGVPVKLLLSYASIAAVIALLWVSVSEPAIAALLYLVGTAAVRNPLRHSLPLVGFALVALLLQTTATGRTTRDLSLTLSTCLVYLIGYSVRQRRETRAVAAREEVLAERARIAREIHDILAHSLSAQIVHLEGARLLLRADRAQEALDRVDRARDLAKSGLEEARRAVAALRDDVPPLSEALKALAEEFRATTGHDCAVAVSGTERRLPPETALAVIRTAQEAVTNVRRHALGAPAAVRLAFDDGGCELEVANPAGTAPGTPGGGYGLVGMRERAELLGGTLEAGPDGRGFRVRLRVPAPA</sequence>
<evidence type="ECO:0000256" key="1">
    <source>
        <dbReference type="ARBA" id="ARBA00000085"/>
    </source>
</evidence>
<evidence type="ECO:0000259" key="10">
    <source>
        <dbReference type="Pfam" id="PF07730"/>
    </source>
</evidence>
<dbReference type="Proteomes" id="UP000603904">
    <property type="component" value="Unassembled WGS sequence"/>
</dbReference>
<dbReference type="PANTHER" id="PTHR24421">
    <property type="entry name" value="NITRATE/NITRITE SENSOR PROTEIN NARX-RELATED"/>
    <property type="match status" value="1"/>
</dbReference>
<dbReference type="Gene3D" id="1.20.5.1930">
    <property type="match status" value="1"/>
</dbReference>
<evidence type="ECO:0000256" key="5">
    <source>
        <dbReference type="ARBA" id="ARBA00022741"/>
    </source>
</evidence>
<dbReference type="SUPFAM" id="SSF55874">
    <property type="entry name" value="ATPase domain of HSP90 chaperone/DNA topoisomerase II/histidine kinase"/>
    <property type="match status" value="1"/>
</dbReference>
<comment type="catalytic activity">
    <reaction evidence="1">
        <text>ATP + protein L-histidine = ADP + protein N-phospho-L-histidine.</text>
        <dbReference type="EC" id="2.7.13.3"/>
    </reaction>
</comment>
<evidence type="ECO:0000256" key="4">
    <source>
        <dbReference type="ARBA" id="ARBA00022679"/>
    </source>
</evidence>
<keyword evidence="6" id="KW-0418">Kinase</keyword>
<dbReference type="EC" id="2.7.13.3" evidence="2"/>
<evidence type="ECO:0000256" key="3">
    <source>
        <dbReference type="ARBA" id="ARBA00022553"/>
    </source>
</evidence>
<feature type="transmembrane region" description="Helical" evidence="9">
    <location>
        <begin position="20"/>
        <end position="37"/>
    </location>
</feature>
<keyword evidence="9" id="KW-0812">Transmembrane</keyword>
<evidence type="ECO:0000256" key="7">
    <source>
        <dbReference type="ARBA" id="ARBA00022840"/>
    </source>
</evidence>
<keyword evidence="9" id="KW-1133">Transmembrane helix</keyword>
<dbReference type="Gene3D" id="3.30.565.10">
    <property type="entry name" value="Histidine kinase-like ATPase, C-terminal domain"/>
    <property type="match status" value="1"/>
</dbReference>
<evidence type="ECO:0000313" key="12">
    <source>
        <dbReference type="Proteomes" id="UP000603904"/>
    </source>
</evidence>
<feature type="domain" description="Signal transduction histidine kinase subgroup 3 dimerisation and phosphoacceptor" evidence="10">
    <location>
        <begin position="187"/>
        <end position="253"/>
    </location>
</feature>
<feature type="transmembrane region" description="Helical" evidence="9">
    <location>
        <begin position="87"/>
        <end position="116"/>
    </location>
</feature>
<evidence type="ECO:0000256" key="9">
    <source>
        <dbReference type="SAM" id="Phobius"/>
    </source>
</evidence>
<reference evidence="11 12" key="1">
    <citation type="submission" date="2021-01" db="EMBL/GenBank/DDBJ databases">
        <title>Whole genome shotgun sequence of Microbispora corallina NBRC 16416.</title>
        <authorList>
            <person name="Komaki H."/>
            <person name="Tamura T."/>
        </authorList>
    </citation>
    <scope>NUCLEOTIDE SEQUENCE [LARGE SCALE GENOMIC DNA]</scope>
    <source>
        <strain evidence="11 12">NBRC 16416</strain>
    </source>
</reference>
<gene>
    <name evidence="11" type="ORF">Mco01_49900</name>
</gene>
<evidence type="ECO:0000256" key="2">
    <source>
        <dbReference type="ARBA" id="ARBA00012438"/>
    </source>
</evidence>
<evidence type="ECO:0000256" key="6">
    <source>
        <dbReference type="ARBA" id="ARBA00022777"/>
    </source>
</evidence>
<keyword evidence="4" id="KW-0808">Transferase</keyword>
<accession>A0ABQ4G4P1</accession>
<dbReference type="EMBL" id="BOOC01000027">
    <property type="protein sequence ID" value="GIH41990.1"/>
    <property type="molecule type" value="Genomic_DNA"/>
</dbReference>
<dbReference type="PANTHER" id="PTHR24421:SF10">
    <property type="entry name" value="NITRATE_NITRITE SENSOR PROTEIN NARQ"/>
    <property type="match status" value="1"/>
</dbReference>
<comment type="caution">
    <text evidence="11">The sequence shown here is derived from an EMBL/GenBank/DDBJ whole genome shotgun (WGS) entry which is preliminary data.</text>
</comment>
<dbReference type="InterPro" id="IPR050482">
    <property type="entry name" value="Sensor_HK_TwoCompSys"/>
</dbReference>
<keyword evidence="8" id="KW-0902">Two-component regulatory system</keyword>
<keyword evidence="3" id="KW-0597">Phosphoprotein</keyword>
<evidence type="ECO:0000313" key="11">
    <source>
        <dbReference type="EMBL" id="GIH41990.1"/>
    </source>
</evidence>
<proteinExistence type="predicted"/>
<keyword evidence="12" id="KW-1185">Reference proteome</keyword>
<dbReference type="Pfam" id="PF07730">
    <property type="entry name" value="HisKA_3"/>
    <property type="match status" value="1"/>
</dbReference>
<dbReference type="CDD" id="cd16917">
    <property type="entry name" value="HATPase_UhpB-NarQ-NarX-like"/>
    <property type="match status" value="1"/>
</dbReference>
<organism evidence="11 12">
    <name type="scientific">Microbispora corallina</name>
    <dbReference type="NCBI Taxonomy" id="83302"/>
    <lineage>
        <taxon>Bacteria</taxon>
        <taxon>Bacillati</taxon>
        <taxon>Actinomycetota</taxon>
        <taxon>Actinomycetes</taxon>
        <taxon>Streptosporangiales</taxon>
        <taxon>Streptosporangiaceae</taxon>
        <taxon>Microbispora</taxon>
    </lineage>
</organism>
<keyword evidence="5" id="KW-0547">Nucleotide-binding</keyword>
<evidence type="ECO:0000256" key="8">
    <source>
        <dbReference type="ARBA" id="ARBA00023012"/>
    </source>
</evidence>
<name>A0ABQ4G4P1_9ACTN</name>
<dbReference type="InterPro" id="IPR011712">
    <property type="entry name" value="Sig_transdc_His_kin_sub3_dim/P"/>
</dbReference>
<protein>
    <recommendedName>
        <fullName evidence="2">histidine kinase</fullName>
        <ecNumber evidence="2">2.7.13.3</ecNumber>
    </recommendedName>
</protein>